<dbReference type="GO" id="GO:0015986">
    <property type="term" value="P:proton motive force-driven ATP synthesis"/>
    <property type="evidence" value="ECO:0007669"/>
    <property type="project" value="InterPro"/>
</dbReference>
<reference evidence="14" key="2">
    <citation type="journal article" date="2014" name="BMC Genomics">
        <title>Mitogenomic sequences effectively recover relationships within brush-footed butterflies (Lepidoptera: Nymphalidae).</title>
        <authorList>
            <person name="Wu L.W."/>
            <person name="Lin L.H."/>
            <person name="Lees D.C."/>
            <person name="Hsu Y.F."/>
        </authorList>
    </citation>
    <scope>NUCLEOTIDE SEQUENCE</scope>
    <source>
        <strain evidence="14">N1819</strain>
    </source>
</reference>
<keyword evidence="4 12" id="KW-0813">Transport</keyword>
<keyword evidence="8 13" id="KW-1133">Transmembrane helix</keyword>
<protein>
    <recommendedName>
        <fullName evidence="12">ATP synthase complex subunit 8</fullName>
    </recommendedName>
</protein>
<evidence type="ECO:0000256" key="11">
    <source>
        <dbReference type="ARBA" id="ARBA00023136"/>
    </source>
</evidence>
<evidence type="ECO:0000256" key="10">
    <source>
        <dbReference type="ARBA" id="ARBA00023128"/>
    </source>
</evidence>
<accession>A0A067YD20</accession>
<evidence type="ECO:0000313" key="14">
    <source>
        <dbReference type="EMBL" id="AHA03770.1"/>
    </source>
</evidence>
<keyword evidence="6 12" id="KW-0812">Transmembrane</keyword>
<evidence type="ECO:0000256" key="5">
    <source>
        <dbReference type="ARBA" id="ARBA00022547"/>
    </source>
</evidence>
<evidence type="ECO:0000256" key="12">
    <source>
        <dbReference type="RuleBase" id="RU003661"/>
    </source>
</evidence>
<comment type="subcellular location">
    <subcellularLocation>
        <location evidence="1 12">Mitochondrion membrane</location>
        <topology evidence="1 12">Single-pass membrane protein</topology>
    </subcellularLocation>
</comment>
<dbReference type="GO" id="GO:0045259">
    <property type="term" value="C:proton-transporting ATP synthase complex"/>
    <property type="evidence" value="ECO:0007669"/>
    <property type="project" value="UniProtKB-KW"/>
</dbReference>
<dbReference type="InterPro" id="IPR001421">
    <property type="entry name" value="ATP8_metazoa"/>
</dbReference>
<evidence type="ECO:0000256" key="4">
    <source>
        <dbReference type="ARBA" id="ARBA00022448"/>
    </source>
</evidence>
<evidence type="ECO:0000256" key="3">
    <source>
        <dbReference type="ARBA" id="ARBA00011291"/>
    </source>
</evidence>
<name>A0A067YD20_9NEOP</name>
<evidence type="ECO:0000256" key="9">
    <source>
        <dbReference type="ARBA" id="ARBA00023065"/>
    </source>
</evidence>
<evidence type="ECO:0000256" key="8">
    <source>
        <dbReference type="ARBA" id="ARBA00022989"/>
    </source>
</evidence>
<comment type="similarity">
    <text evidence="2 12">Belongs to the ATPase protein 8 family.</text>
</comment>
<evidence type="ECO:0000256" key="1">
    <source>
        <dbReference type="ARBA" id="ARBA00004304"/>
    </source>
</evidence>
<geneLocation type="mitochondrion" evidence="14"/>
<comment type="subunit">
    <text evidence="3">F-type ATPases have 2 components, CF(1) - the catalytic core - and CF(0) - the membrane proton channel.</text>
</comment>
<gene>
    <name evidence="14" type="primary">ATP8</name>
</gene>
<dbReference type="Pfam" id="PF00895">
    <property type="entry name" value="ATP-synt_8"/>
    <property type="match status" value="1"/>
</dbReference>
<feature type="transmembrane region" description="Helical" evidence="13">
    <location>
        <begin position="7"/>
        <end position="31"/>
    </location>
</feature>
<reference evidence="14" key="1">
    <citation type="submission" date="2013-08" db="EMBL/GenBank/DDBJ databases">
        <authorList>
            <person name="Wu L.-W."/>
            <person name="Lin L.-H."/>
            <person name="Chen T.-W."/>
        </authorList>
    </citation>
    <scope>NUCLEOTIDE SEQUENCE</scope>
    <source>
        <strain evidence="14">N1819</strain>
    </source>
</reference>
<keyword evidence="7 12" id="KW-0375">Hydrogen ion transport</keyword>
<keyword evidence="9 12" id="KW-0406">Ion transport</keyword>
<keyword evidence="11 13" id="KW-0472">Membrane</keyword>
<dbReference type="AlphaFoldDB" id="A0A067YD20"/>
<organism evidence="14">
    <name type="scientific">Neope pulaha</name>
    <name type="common">veined labyrinth</name>
    <dbReference type="NCBI Taxonomy" id="1417368"/>
    <lineage>
        <taxon>Eukaryota</taxon>
        <taxon>Metazoa</taxon>
        <taxon>Ecdysozoa</taxon>
        <taxon>Arthropoda</taxon>
        <taxon>Hexapoda</taxon>
        <taxon>Insecta</taxon>
        <taxon>Pterygota</taxon>
        <taxon>Neoptera</taxon>
        <taxon>Endopterygota</taxon>
        <taxon>Lepidoptera</taxon>
        <taxon>Glossata</taxon>
        <taxon>Ditrysia</taxon>
        <taxon>Papilionoidea</taxon>
        <taxon>Nymphalidae</taxon>
        <taxon>Satyrinae</taxon>
        <taxon>Satyrini</taxon>
        <taxon>Lethina</taxon>
        <taxon>Neope</taxon>
    </lineage>
</organism>
<evidence type="ECO:0000256" key="7">
    <source>
        <dbReference type="ARBA" id="ARBA00022781"/>
    </source>
</evidence>
<keyword evidence="10 12" id="KW-0496">Mitochondrion</keyword>
<evidence type="ECO:0000256" key="2">
    <source>
        <dbReference type="ARBA" id="ARBA00008892"/>
    </source>
</evidence>
<dbReference type="GO" id="GO:0015078">
    <property type="term" value="F:proton transmembrane transporter activity"/>
    <property type="evidence" value="ECO:0007669"/>
    <property type="project" value="InterPro"/>
</dbReference>
<dbReference type="RefSeq" id="YP_009045419.1">
    <property type="nucleotide sequence ID" value="NC_024411.1"/>
</dbReference>
<keyword evidence="5 12" id="KW-0138">CF(0)</keyword>
<evidence type="ECO:0000256" key="6">
    <source>
        <dbReference type="ARBA" id="ARBA00022692"/>
    </source>
</evidence>
<dbReference type="GO" id="GO:0031966">
    <property type="term" value="C:mitochondrial membrane"/>
    <property type="evidence" value="ECO:0007669"/>
    <property type="project" value="UniProtKB-SubCell"/>
</dbReference>
<dbReference type="EMBL" id="KF590543">
    <property type="protein sequence ID" value="AHA03770.1"/>
    <property type="molecule type" value="Genomic_DNA"/>
</dbReference>
<evidence type="ECO:0000256" key="13">
    <source>
        <dbReference type="SAM" id="Phobius"/>
    </source>
</evidence>
<dbReference type="CTD" id="4509"/>
<sequence>MPQMMPINWMFSFTFFICIFILFNIINYYIFNYNYNSKNTPKILSFKNNLFWKW</sequence>
<dbReference type="GeneID" id="19736638"/>
<proteinExistence type="inferred from homology"/>